<feature type="region of interest" description="Disordered" evidence="1">
    <location>
        <begin position="20"/>
        <end position="58"/>
    </location>
</feature>
<evidence type="ECO:0000256" key="2">
    <source>
        <dbReference type="SAM" id="Phobius"/>
    </source>
</evidence>
<dbReference type="InterPro" id="IPR007730">
    <property type="entry name" value="SPOR-like_dom"/>
</dbReference>
<comment type="caution">
    <text evidence="4">The sequence shown here is derived from an EMBL/GenBank/DDBJ whole genome shotgun (WGS) entry which is preliminary data.</text>
</comment>
<sequence>MDKKRKVQIKEDGNRISFKLNDPANEQQAAVLEDSEEDPAEPLTMVTDHQKKKKQTGRGRFSRFHLWRPVLLAGISAIGIGSVLGFVMLRMIAGIDAGVPQNGSLPAGTVDTEEQEAQSKEGSRTPEGLEAFVVQGGVFGNRENAEEWAGKFSTAGVPQVIWLRDGQYFLFVGAAETEDAATRLSEKMESQQLETFVKEWETGQAEVELTDTESEWLLSFEEVWQSNLARLPDAVSVDIDSWEKLLETFPDESEKLSSLRDEISSQKDRFKQQDVEGAQQALLNLWYQYEQALRE</sequence>
<evidence type="ECO:0000313" key="5">
    <source>
        <dbReference type="Proteomes" id="UP001595387"/>
    </source>
</evidence>
<name>A0ABV7A5Y1_9BACI</name>
<gene>
    <name evidence="4" type="ORF">ACFODW_09060</name>
</gene>
<dbReference type="RefSeq" id="WP_390305530.1">
    <property type="nucleotide sequence ID" value="NZ_JBHRRZ010000015.1"/>
</dbReference>
<dbReference type="Pfam" id="PF05036">
    <property type="entry name" value="SPOR"/>
    <property type="match status" value="1"/>
</dbReference>
<accession>A0ABV7A5Y1</accession>
<organism evidence="4 5">
    <name type="scientific">Virgibacillus sediminis</name>
    <dbReference type="NCBI Taxonomy" id="202260"/>
    <lineage>
        <taxon>Bacteria</taxon>
        <taxon>Bacillati</taxon>
        <taxon>Bacillota</taxon>
        <taxon>Bacilli</taxon>
        <taxon>Bacillales</taxon>
        <taxon>Bacillaceae</taxon>
        <taxon>Virgibacillus</taxon>
    </lineage>
</organism>
<dbReference type="InterPro" id="IPR036680">
    <property type="entry name" value="SPOR-like_sf"/>
</dbReference>
<feature type="transmembrane region" description="Helical" evidence="2">
    <location>
        <begin position="70"/>
        <end position="93"/>
    </location>
</feature>
<dbReference type="SUPFAM" id="SSF110997">
    <property type="entry name" value="Sporulation related repeat"/>
    <property type="match status" value="1"/>
</dbReference>
<reference evidence="5" key="1">
    <citation type="journal article" date="2019" name="Int. J. Syst. Evol. Microbiol.">
        <title>The Global Catalogue of Microorganisms (GCM) 10K type strain sequencing project: providing services to taxonomists for standard genome sequencing and annotation.</title>
        <authorList>
            <consortium name="The Broad Institute Genomics Platform"/>
            <consortium name="The Broad Institute Genome Sequencing Center for Infectious Disease"/>
            <person name="Wu L."/>
            <person name="Ma J."/>
        </authorList>
    </citation>
    <scope>NUCLEOTIDE SEQUENCE [LARGE SCALE GENOMIC DNA]</scope>
    <source>
        <strain evidence="5">KCTC 13193</strain>
    </source>
</reference>
<feature type="domain" description="SPOR" evidence="3">
    <location>
        <begin position="126"/>
        <end position="200"/>
    </location>
</feature>
<dbReference type="PROSITE" id="PS51724">
    <property type="entry name" value="SPOR"/>
    <property type="match status" value="1"/>
</dbReference>
<keyword evidence="2" id="KW-0812">Transmembrane</keyword>
<keyword evidence="2" id="KW-0472">Membrane</keyword>
<dbReference type="Gene3D" id="3.30.70.1070">
    <property type="entry name" value="Sporulation related repeat"/>
    <property type="match status" value="1"/>
</dbReference>
<evidence type="ECO:0000256" key="1">
    <source>
        <dbReference type="SAM" id="MobiDB-lite"/>
    </source>
</evidence>
<proteinExistence type="predicted"/>
<dbReference type="EMBL" id="JBHRRZ010000015">
    <property type="protein sequence ID" value="MFC2948487.1"/>
    <property type="molecule type" value="Genomic_DNA"/>
</dbReference>
<feature type="region of interest" description="Disordered" evidence="1">
    <location>
        <begin position="104"/>
        <end position="125"/>
    </location>
</feature>
<evidence type="ECO:0000313" key="4">
    <source>
        <dbReference type="EMBL" id="MFC2948487.1"/>
    </source>
</evidence>
<keyword evidence="2" id="KW-1133">Transmembrane helix</keyword>
<protein>
    <submittedName>
        <fullName evidence="4">SPOR domain-containing protein</fullName>
    </submittedName>
</protein>
<dbReference type="Proteomes" id="UP001595387">
    <property type="component" value="Unassembled WGS sequence"/>
</dbReference>
<keyword evidence="5" id="KW-1185">Reference proteome</keyword>
<evidence type="ECO:0000259" key="3">
    <source>
        <dbReference type="PROSITE" id="PS51724"/>
    </source>
</evidence>